<gene>
    <name evidence="2" type="ORF">TNCV_4225661</name>
</gene>
<dbReference type="EMBL" id="BMAU01021351">
    <property type="protein sequence ID" value="GFY19202.1"/>
    <property type="molecule type" value="Genomic_DNA"/>
</dbReference>
<name>A0A8X6SSJ1_TRICX</name>
<dbReference type="Proteomes" id="UP000887159">
    <property type="component" value="Unassembled WGS sequence"/>
</dbReference>
<reference evidence="2" key="1">
    <citation type="submission" date="2020-08" db="EMBL/GenBank/DDBJ databases">
        <title>Multicomponent nature underlies the extraordinary mechanical properties of spider dragline silk.</title>
        <authorList>
            <person name="Kono N."/>
            <person name="Nakamura H."/>
            <person name="Mori M."/>
            <person name="Yoshida Y."/>
            <person name="Ohtoshi R."/>
            <person name="Malay A.D."/>
            <person name="Moran D.A.P."/>
            <person name="Tomita M."/>
            <person name="Numata K."/>
            <person name="Arakawa K."/>
        </authorList>
    </citation>
    <scope>NUCLEOTIDE SEQUENCE</scope>
</reference>
<sequence length="77" mass="8658">MFDPSSFADPTPLVHADTSRDVLPRGVLYCETNVVIESKWLWQRNRILSGMSLSPSTTEAPQFRRAEAQSPPIGLVW</sequence>
<proteinExistence type="predicted"/>
<accession>A0A8X6SSJ1</accession>
<evidence type="ECO:0000313" key="2">
    <source>
        <dbReference type="EMBL" id="GFY19202.1"/>
    </source>
</evidence>
<evidence type="ECO:0000256" key="1">
    <source>
        <dbReference type="SAM" id="MobiDB-lite"/>
    </source>
</evidence>
<dbReference type="AlphaFoldDB" id="A0A8X6SSJ1"/>
<organism evidence="2 3">
    <name type="scientific">Trichonephila clavipes</name>
    <name type="common">Golden silk orbweaver</name>
    <name type="synonym">Nephila clavipes</name>
    <dbReference type="NCBI Taxonomy" id="2585209"/>
    <lineage>
        <taxon>Eukaryota</taxon>
        <taxon>Metazoa</taxon>
        <taxon>Ecdysozoa</taxon>
        <taxon>Arthropoda</taxon>
        <taxon>Chelicerata</taxon>
        <taxon>Arachnida</taxon>
        <taxon>Araneae</taxon>
        <taxon>Araneomorphae</taxon>
        <taxon>Entelegynae</taxon>
        <taxon>Araneoidea</taxon>
        <taxon>Nephilidae</taxon>
        <taxon>Trichonephila</taxon>
    </lineage>
</organism>
<evidence type="ECO:0000313" key="3">
    <source>
        <dbReference type="Proteomes" id="UP000887159"/>
    </source>
</evidence>
<protein>
    <submittedName>
        <fullName evidence="2">Uncharacterized protein</fullName>
    </submittedName>
</protein>
<comment type="caution">
    <text evidence="2">The sequence shown here is derived from an EMBL/GenBank/DDBJ whole genome shotgun (WGS) entry which is preliminary data.</text>
</comment>
<keyword evidence="3" id="KW-1185">Reference proteome</keyword>
<feature type="region of interest" description="Disordered" evidence="1">
    <location>
        <begin position="53"/>
        <end position="77"/>
    </location>
</feature>